<organism evidence="1">
    <name type="scientific">Absidia glauca</name>
    <name type="common">Pin mould</name>
    <dbReference type="NCBI Taxonomy" id="4829"/>
    <lineage>
        <taxon>Eukaryota</taxon>
        <taxon>Fungi</taxon>
        <taxon>Fungi incertae sedis</taxon>
        <taxon>Mucoromycota</taxon>
        <taxon>Mucoromycotina</taxon>
        <taxon>Mucoromycetes</taxon>
        <taxon>Mucorales</taxon>
        <taxon>Cunninghamellaceae</taxon>
        <taxon>Absidia</taxon>
    </lineage>
</organism>
<gene>
    <name evidence="1" type="primary">ABSGL_14365.1 scaffold 14478</name>
</gene>
<dbReference type="AlphaFoldDB" id="A0A163MU46"/>
<dbReference type="InParanoid" id="A0A163MU46"/>
<reference evidence="1" key="1">
    <citation type="submission" date="2016-04" db="EMBL/GenBank/DDBJ databases">
        <authorList>
            <person name="Evans L.H."/>
            <person name="Alamgir A."/>
            <person name="Owens N."/>
            <person name="Weber N.D."/>
            <person name="Virtaneva K."/>
            <person name="Barbian K."/>
            <person name="Babar A."/>
            <person name="Rosenke K."/>
        </authorList>
    </citation>
    <scope>NUCLEOTIDE SEQUENCE [LARGE SCALE GENOMIC DNA]</scope>
    <source>
        <strain evidence="1">CBS 101.48</strain>
    </source>
</reference>
<dbReference type="EMBL" id="LT554917">
    <property type="protein sequence ID" value="SAM08701.1"/>
    <property type="molecule type" value="Genomic_DNA"/>
</dbReference>
<proteinExistence type="predicted"/>
<sequence length="130" mass="15092">MDKTIQFITISFRHREWFESKRFHNEWSLDLVAMGGIFLVASKESSFVVVSLSKAGSSMETGEGKITKELIRFHTNFMWLSFRSVVPMLMFDFTIFTHWPVFSFCRLDVDADDDGVDEGFSWVEAREGTE</sequence>
<protein>
    <submittedName>
        <fullName evidence="1">Uncharacterized protein</fullName>
    </submittedName>
</protein>
<evidence type="ECO:0000313" key="2">
    <source>
        <dbReference type="Proteomes" id="UP000078561"/>
    </source>
</evidence>
<dbReference type="Proteomes" id="UP000078561">
    <property type="component" value="Unassembled WGS sequence"/>
</dbReference>
<accession>A0A163MU46</accession>
<evidence type="ECO:0000313" key="1">
    <source>
        <dbReference type="EMBL" id="SAM08701.1"/>
    </source>
</evidence>
<name>A0A163MU46_ABSGL</name>
<keyword evidence="2" id="KW-1185">Reference proteome</keyword>